<feature type="compositionally biased region" description="Polar residues" evidence="1">
    <location>
        <begin position="183"/>
        <end position="194"/>
    </location>
</feature>
<sequence>MTDSTSSKPNAPDEVWYDFVEGCSPTIEPSPTSPHMQFNCQEATSAGGNTTAMFAGYNLGWPYIELYGGQMPAPINVMATNLLTGQVYFSPASHSDASLRLDVELYLSDVEVNAGQPANNQSFTNSWFNLDLARLLNLPPEDGLYGVTLWIDDLITPVQAVQVVTNSTRLTSPPVPTEVTTSGLVTTQSSSHSPAPQDGEIRMDGPLAEAGNRIYATLPKNVFTNPPIPIEGGTPVLILAGFTQRSRRLFWYRDKDFYPNASKNKVFNFDFDPFKLFGTLEEPENLFVVSQLGTLRSEALWIPSEQSIKT</sequence>
<comment type="caution">
    <text evidence="2">The sequence shown here is derived from an EMBL/GenBank/DDBJ whole genome shotgun (WGS) entry which is preliminary data.</text>
</comment>
<reference evidence="3" key="1">
    <citation type="journal article" date="2019" name="Int. J. Syst. Evol. Microbiol.">
        <title>The Global Catalogue of Microorganisms (GCM) 10K type strain sequencing project: providing services to taxonomists for standard genome sequencing and annotation.</title>
        <authorList>
            <consortium name="The Broad Institute Genomics Platform"/>
            <consortium name="The Broad Institute Genome Sequencing Center for Infectious Disease"/>
            <person name="Wu L."/>
            <person name="Ma J."/>
        </authorList>
    </citation>
    <scope>NUCLEOTIDE SEQUENCE [LARGE SCALE GENOMIC DNA]</scope>
    <source>
        <strain evidence="3">CGMCC 1.15304</strain>
    </source>
</reference>
<feature type="region of interest" description="Disordered" evidence="1">
    <location>
        <begin position="171"/>
        <end position="201"/>
    </location>
</feature>
<keyword evidence="3" id="KW-1185">Reference proteome</keyword>
<name>A0ABV8U8J3_9PROT</name>
<evidence type="ECO:0000313" key="3">
    <source>
        <dbReference type="Proteomes" id="UP001595776"/>
    </source>
</evidence>
<dbReference type="RefSeq" id="WP_068153302.1">
    <property type="nucleotide sequence ID" value="NZ_JBHSCR010000003.1"/>
</dbReference>
<gene>
    <name evidence="2" type="ORF">ACFO5Q_06755</name>
</gene>
<dbReference type="EMBL" id="JBHSCR010000003">
    <property type="protein sequence ID" value="MFC4347543.1"/>
    <property type="molecule type" value="Genomic_DNA"/>
</dbReference>
<accession>A0ABV8U8J3</accession>
<organism evidence="2 3">
    <name type="scientific">Kordiimonas lipolytica</name>
    <dbReference type="NCBI Taxonomy" id="1662421"/>
    <lineage>
        <taxon>Bacteria</taxon>
        <taxon>Pseudomonadati</taxon>
        <taxon>Pseudomonadota</taxon>
        <taxon>Alphaproteobacteria</taxon>
        <taxon>Kordiimonadales</taxon>
        <taxon>Kordiimonadaceae</taxon>
        <taxon>Kordiimonas</taxon>
    </lineage>
</organism>
<evidence type="ECO:0000256" key="1">
    <source>
        <dbReference type="SAM" id="MobiDB-lite"/>
    </source>
</evidence>
<proteinExistence type="predicted"/>
<evidence type="ECO:0000313" key="2">
    <source>
        <dbReference type="EMBL" id="MFC4347543.1"/>
    </source>
</evidence>
<protein>
    <submittedName>
        <fullName evidence="2">Uncharacterized protein</fullName>
    </submittedName>
</protein>
<dbReference type="Proteomes" id="UP001595776">
    <property type="component" value="Unassembled WGS sequence"/>
</dbReference>